<gene>
    <name evidence="5" type="ORF">HU200_027548</name>
</gene>
<dbReference type="GO" id="GO:0005634">
    <property type="term" value="C:nucleus"/>
    <property type="evidence" value="ECO:0007669"/>
    <property type="project" value="UniProtKB-SubCell"/>
</dbReference>
<dbReference type="Proteomes" id="UP000636709">
    <property type="component" value="Unassembled WGS sequence"/>
</dbReference>
<protein>
    <recommendedName>
        <fullName evidence="4">Bet v I/Major latex protein domain-containing protein</fullName>
    </recommendedName>
</protein>
<dbReference type="EMBL" id="JACEFO010001734">
    <property type="protein sequence ID" value="KAF8715003.1"/>
    <property type="molecule type" value="Genomic_DNA"/>
</dbReference>
<dbReference type="InterPro" id="IPR023393">
    <property type="entry name" value="START-like_dom_sf"/>
</dbReference>
<dbReference type="Pfam" id="PF00407">
    <property type="entry name" value="Bet_v_1"/>
    <property type="match status" value="1"/>
</dbReference>
<dbReference type="FunFam" id="3.30.530.20:FF:000007">
    <property type="entry name" value="Major pollen allergen Bet v 1-A"/>
    <property type="match status" value="1"/>
</dbReference>
<accession>A0A835BTR4</accession>
<dbReference type="GO" id="GO:0006952">
    <property type="term" value="P:defense response"/>
    <property type="evidence" value="ECO:0007669"/>
    <property type="project" value="InterPro"/>
</dbReference>
<name>A0A835BTR4_9POAL</name>
<dbReference type="Gene3D" id="3.30.530.20">
    <property type="match status" value="1"/>
</dbReference>
<evidence type="ECO:0000259" key="4">
    <source>
        <dbReference type="SMART" id="SM01037"/>
    </source>
</evidence>
<evidence type="ECO:0000313" key="5">
    <source>
        <dbReference type="EMBL" id="KAF8715003.1"/>
    </source>
</evidence>
<proteinExistence type="inferred from homology"/>
<dbReference type="OrthoDB" id="1858121at2759"/>
<comment type="similarity">
    <text evidence="2">Belongs to the BetVI family.</text>
</comment>
<feature type="domain" description="Bet v I/Major latex protein" evidence="4">
    <location>
        <begin position="2"/>
        <end position="150"/>
    </location>
</feature>
<feature type="region of interest" description="Disordered" evidence="3">
    <location>
        <begin position="232"/>
        <end position="260"/>
    </location>
</feature>
<dbReference type="SUPFAM" id="SSF55961">
    <property type="entry name" value="Bet v1-like"/>
    <property type="match status" value="1"/>
</dbReference>
<dbReference type="InterPro" id="IPR000916">
    <property type="entry name" value="Bet_v_I/MLP"/>
</dbReference>
<dbReference type="PANTHER" id="PTHR31907">
    <property type="entry name" value="MLP-LIKE PROTEIN 423"/>
    <property type="match status" value="1"/>
</dbReference>
<evidence type="ECO:0000313" key="6">
    <source>
        <dbReference type="Proteomes" id="UP000636709"/>
    </source>
</evidence>
<dbReference type="AlphaFoldDB" id="A0A835BTR4"/>
<dbReference type="CDD" id="cd07816">
    <property type="entry name" value="Bet_v1-like"/>
    <property type="match status" value="1"/>
</dbReference>
<evidence type="ECO:0000256" key="2">
    <source>
        <dbReference type="ARBA" id="ARBA00009744"/>
    </source>
</evidence>
<evidence type="ECO:0000256" key="1">
    <source>
        <dbReference type="ARBA" id="ARBA00004123"/>
    </source>
</evidence>
<evidence type="ECO:0000256" key="3">
    <source>
        <dbReference type="SAM" id="MobiDB-lite"/>
    </source>
</evidence>
<keyword evidence="6" id="KW-1185">Reference proteome</keyword>
<dbReference type="InterPro" id="IPR051761">
    <property type="entry name" value="MLP-like_ligand-binding"/>
</dbReference>
<comment type="subcellular location">
    <subcellularLocation>
        <location evidence="1">Nucleus</location>
    </subcellularLocation>
</comment>
<dbReference type="SMART" id="SM01037">
    <property type="entry name" value="Bet_v_1"/>
    <property type="match status" value="1"/>
</dbReference>
<organism evidence="5 6">
    <name type="scientific">Digitaria exilis</name>
    <dbReference type="NCBI Taxonomy" id="1010633"/>
    <lineage>
        <taxon>Eukaryota</taxon>
        <taxon>Viridiplantae</taxon>
        <taxon>Streptophyta</taxon>
        <taxon>Embryophyta</taxon>
        <taxon>Tracheophyta</taxon>
        <taxon>Spermatophyta</taxon>
        <taxon>Magnoliopsida</taxon>
        <taxon>Liliopsida</taxon>
        <taxon>Poales</taxon>
        <taxon>Poaceae</taxon>
        <taxon>PACMAD clade</taxon>
        <taxon>Panicoideae</taxon>
        <taxon>Panicodae</taxon>
        <taxon>Paniceae</taxon>
        <taxon>Anthephorinae</taxon>
        <taxon>Digitaria</taxon>
    </lineage>
</organism>
<comment type="caution">
    <text evidence="5">The sequence shown here is derived from an EMBL/GenBank/DDBJ whole genome shotgun (WGS) entry which is preliminary data.</text>
</comment>
<reference evidence="5" key="1">
    <citation type="submission" date="2020-07" db="EMBL/GenBank/DDBJ databases">
        <title>Genome sequence and genetic diversity analysis of an under-domesticated orphan crop, white fonio (Digitaria exilis).</title>
        <authorList>
            <person name="Bennetzen J.L."/>
            <person name="Chen S."/>
            <person name="Ma X."/>
            <person name="Wang X."/>
            <person name="Yssel A.E.J."/>
            <person name="Chaluvadi S.R."/>
            <person name="Johnson M."/>
            <person name="Gangashetty P."/>
            <person name="Hamidou F."/>
            <person name="Sanogo M.D."/>
            <person name="Zwaenepoel A."/>
            <person name="Wallace J."/>
            <person name="Van De Peer Y."/>
            <person name="Van Deynze A."/>
        </authorList>
    </citation>
    <scope>NUCLEOTIDE SEQUENCE</scope>
    <source>
        <tissue evidence="5">Leaves</tissue>
    </source>
</reference>
<sequence length="353" mass="39306">MGTKTDLVVEVKSPADKLWAALRDSTELFPKIFPQQYQSIETVEGDGKSAGTVRLLKYTEGVPMLTFAKEKLELADDENKVVSYSVVDGELVNFYKNFRITLKVSPGKEGAVVNWSMEFDKANEQVPDPDVIKETATKTFHDLDDYLLKNAAEAAPAAPALWLVVSLNELSPCHVARCSSDRVVRVNKKLAVFVRRTPNASQEHAQNSTARARAHWRLRARAKLIVHRRRHNHAATHGHGESSTSHRSGHAHAPLARPRDAPVRTGCRVKVHCFSFLNGDPFDGQHQRRTNVYPFGEIGYSGSAGTRLVTQPSRQRQEMPISEDVALCAPVEWAKSYVYTGERKDRATGETPA</sequence>